<dbReference type="EMBL" id="CP032125">
    <property type="protein sequence ID" value="AXX98426.1"/>
    <property type="molecule type" value="Genomic_DNA"/>
</dbReference>
<evidence type="ECO:0000313" key="2">
    <source>
        <dbReference type="Proteomes" id="UP000261704"/>
    </source>
</evidence>
<gene>
    <name evidence="1" type="ORF">BAR1_11110</name>
</gene>
<accession>A0A347UHU8</accession>
<proteinExistence type="predicted"/>
<dbReference type="InterPro" id="IPR029063">
    <property type="entry name" value="SAM-dependent_MTases_sf"/>
</dbReference>
<dbReference type="Proteomes" id="UP000261704">
    <property type="component" value="Chromosome"/>
</dbReference>
<keyword evidence="1" id="KW-0489">Methyltransferase</keyword>
<dbReference type="RefSeq" id="WP_118943082.1">
    <property type="nucleotide sequence ID" value="NZ_CP032125.1"/>
</dbReference>
<dbReference type="GO" id="GO:0008168">
    <property type="term" value="F:methyltransferase activity"/>
    <property type="evidence" value="ECO:0007669"/>
    <property type="project" value="UniProtKB-KW"/>
</dbReference>
<dbReference type="SUPFAM" id="SSF53335">
    <property type="entry name" value="S-adenosyl-L-methionine-dependent methyltransferases"/>
    <property type="match status" value="1"/>
</dbReference>
<dbReference type="GO" id="GO:0032259">
    <property type="term" value="P:methylation"/>
    <property type="evidence" value="ECO:0007669"/>
    <property type="project" value="UniProtKB-KW"/>
</dbReference>
<sequence>MGLEIDIASEVENETIRDLDLGMFDQQDLVNLILQRSEVLYDLPRSGRVIREWNNGNMNPIIDQVERLGDEIAYRTAAVIHAEYQNMAPMLKHLAPKRVADVGCGYAFFDLFLARDLGTKLLLIDLESNDRRHFGFKKEGAAYSSLARAKEMLMANQVAYEDIHTVNPEQEDPAECGKVDLVTSFLSCGFHYPVSLYDRFFTSAIHPSGSVIIDLREATAEKQLKQLQSYGLTVTKPLDAAAKVRRVLLGKDAA</sequence>
<dbReference type="OrthoDB" id="7666974at2"/>
<dbReference type="CDD" id="cd02440">
    <property type="entry name" value="AdoMet_MTases"/>
    <property type="match status" value="1"/>
</dbReference>
<dbReference type="Gene3D" id="3.40.50.150">
    <property type="entry name" value="Vaccinia Virus protein VP39"/>
    <property type="match status" value="1"/>
</dbReference>
<name>A0A347UHU8_9RHOB</name>
<dbReference type="AlphaFoldDB" id="A0A347UHU8"/>
<keyword evidence="2" id="KW-1185">Reference proteome</keyword>
<evidence type="ECO:0000313" key="1">
    <source>
        <dbReference type="EMBL" id="AXX98426.1"/>
    </source>
</evidence>
<organism evidence="1 2">
    <name type="scientific">Profundibacter amoris</name>
    <dbReference type="NCBI Taxonomy" id="2171755"/>
    <lineage>
        <taxon>Bacteria</taxon>
        <taxon>Pseudomonadati</taxon>
        <taxon>Pseudomonadota</taxon>
        <taxon>Alphaproteobacteria</taxon>
        <taxon>Rhodobacterales</taxon>
        <taxon>Paracoccaceae</taxon>
        <taxon>Profundibacter</taxon>
    </lineage>
</organism>
<protein>
    <submittedName>
        <fullName evidence="1">Class I SAM-dependent methyltransferase</fullName>
    </submittedName>
</protein>
<dbReference type="KEGG" id="pamo:BAR1_11110"/>
<reference evidence="1 2" key="1">
    <citation type="submission" date="2018-09" db="EMBL/GenBank/DDBJ databases">
        <title>Profundibacter amoris BAR1 gen. nov., sp. nov., a new member of the Roseobacter clade isolated at Lokis Castle Vent Field on the Arctic Mid-Oceanic Ridge.</title>
        <authorList>
            <person name="Le Moine Bauer S."/>
            <person name="Sjoeberg A.G."/>
            <person name="L'Haridon S."/>
            <person name="Stokke R."/>
            <person name="Roalkvam I."/>
            <person name="Steen I.H."/>
            <person name="Dahle H."/>
        </authorList>
    </citation>
    <scope>NUCLEOTIDE SEQUENCE [LARGE SCALE GENOMIC DNA]</scope>
    <source>
        <strain evidence="1 2">BAR1</strain>
    </source>
</reference>
<keyword evidence="1" id="KW-0808">Transferase</keyword>